<protein>
    <recommendedName>
        <fullName evidence="1">Putative membrane protein insertion efficiency factor</fullName>
    </recommendedName>
</protein>
<dbReference type="Proteomes" id="UP000885931">
    <property type="component" value="Unassembled WGS sequence"/>
</dbReference>
<organism evidence="2">
    <name type="scientific">candidate division WOR-3 bacterium</name>
    <dbReference type="NCBI Taxonomy" id="2052148"/>
    <lineage>
        <taxon>Bacteria</taxon>
        <taxon>Bacteria division WOR-3</taxon>
    </lineage>
</organism>
<sequence>MKKTAVKIAIGAIKFYRRFVSPVFPHTCRFYPTCSEYSIEALKKYGIFKGSLKSVWRIVRCNPLNPGGYDPVR</sequence>
<gene>
    <name evidence="2" type="primary">yidD</name>
    <name evidence="2" type="ORF">ENG67_04670</name>
</gene>
<evidence type="ECO:0000313" key="2">
    <source>
        <dbReference type="EMBL" id="HDM90485.1"/>
    </source>
</evidence>
<dbReference type="Pfam" id="PF01809">
    <property type="entry name" value="YidD"/>
    <property type="match status" value="1"/>
</dbReference>
<keyword evidence="1" id="KW-1003">Cell membrane</keyword>
<dbReference type="AlphaFoldDB" id="A0A7C0XB45"/>
<dbReference type="PANTHER" id="PTHR33383">
    <property type="entry name" value="MEMBRANE PROTEIN INSERTION EFFICIENCY FACTOR-RELATED"/>
    <property type="match status" value="1"/>
</dbReference>
<dbReference type="PANTHER" id="PTHR33383:SF1">
    <property type="entry name" value="MEMBRANE PROTEIN INSERTION EFFICIENCY FACTOR-RELATED"/>
    <property type="match status" value="1"/>
</dbReference>
<comment type="subcellular location">
    <subcellularLocation>
        <location evidence="1">Cell membrane</location>
        <topology evidence="1">Peripheral membrane protein</topology>
        <orientation evidence="1">Cytoplasmic side</orientation>
    </subcellularLocation>
</comment>
<dbReference type="HAMAP" id="MF_00386">
    <property type="entry name" value="UPF0161_YidD"/>
    <property type="match status" value="1"/>
</dbReference>
<dbReference type="GO" id="GO:0005886">
    <property type="term" value="C:plasma membrane"/>
    <property type="evidence" value="ECO:0007669"/>
    <property type="project" value="UniProtKB-SubCell"/>
</dbReference>
<comment type="caution">
    <text evidence="2">The sequence shown here is derived from an EMBL/GenBank/DDBJ whole genome shotgun (WGS) entry which is preliminary data.</text>
</comment>
<dbReference type="SMART" id="SM01234">
    <property type="entry name" value="Haemolytic"/>
    <property type="match status" value="1"/>
</dbReference>
<dbReference type="NCBIfam" id="TIGR00278">
    <property type="entry name" value="membrane protein insertion efficiency factor YidD"/>
    <property type="match status" value="1"/>
</dbReference>
<name>A0A7C0XB45_UNCW3</name>
<keyword evidence="1" id="KW-0472">Membrane</keyword>
<comment type="function">
    <text evidence="1">Could be involved in insertion of integral membrane proteins into the membrane.</text>
</comment>
<accession>A0A7C0XB45</accession>
<proteinExistence type="inferred from homology"/>
<dbReference type="InterPro" id="IPR002696">
    <property type="entry name" value="Membr_insert_effic_factor_YidD"/>
</dbReference>
<dbReference type="EMBL" id="DRBW01000179">
    <property type="protein sequence ID" value="HDM90485.1"/>
    <property type="molecule type" value="Genomic_DNA"/>
</dbReference>
<reference evidence="2" key="1">
    <citation type="journal article" date="2020" name="mSystems">
        <title>Genome- and Community-Level Interaction Insights into Carbon Utilization and Element Cycling Functions of Hydrothermarchaeota in Hydrothermal Sediment.</title>
        <authorList>
            <person name="Zhou Z."/>
            <person name="Liu Y."/>
            <person name="Xu W."/>
            <person name="Pan J."/>
            <person name="Luo Z.H."/>
            <person name="Li M."/>
        </authorList>
    </citation>
    <scope>NUCLEOTIDE SEQUENCE [LARGE SCALE GENOMIC DNA]</scope>
    <source>
        <strain evidence="2">HyVt-237</strain>
    </source>
</reference>
<evidence type="ECO:0000256" key="1">
    <source>
        <dbReference type="HAMAP-Rule" id="MF_00386"/>
    </source>
</evidence>
<comment type="similarity">
    <text evidence="1">Belongs to the UPF0161 family.</text>
</comment>